<name>A0A852WEQ0_9MICO</name>
<comment type="caution">
    <text evidence="3">The sequence shown here is derived from an EMBL/GenBank/DDBJ whole genome shotgun (WGS) entry which is preliminary data.</text>
</comment>
<dbReference type="SMART" id="SM00382">
    <property type="entry name" value="AAA"/>
    <property type="match status" value="1"/>
</dbReference>
<organism evidence="3 4">
    <name type="scientific">Pedococcus badiiscoriae</name>
    <dbReference type="NCBI Taxonomy" id="642776"/>
    <lineage>
        <taxon>Bacteria</taxon>
        <taxon>Bacillati</taxon>
        <taxon>Actinomycetota</taxon>
        <taxon>Actinomycetes</taxon>
        <taxon>Micrococcales</taxon>
        <taxon>Intrasporangiaceae</taxon>
        <taxon>Pedococcus</taxon>
    </lineage>
</organism>
<evidence type="ECO:0000313" key="4">
    <source>
        <dbReference type="Proteomes" id="UP000573599"/>
    </source>
</evidence>
<reference evidence="3 4" key="1">
    <citation type="submission" date="2020-07" db="EMBL/GenBank/DDBJ databases">
        <title>Sequencing the genomes of 1000 actinobacteria strains.</title>
        <authorList>
            <person name="Klenk H.-P."/>
        </authorList>
    </citation>
    <scope>NUCLEOTIDE SEQUENCE [LARGE SCALE GENOMIC DNA]</scope>
    <source>
        <strain evidence="3 4">DSM 23987</strain>
    </source>
</reference>
<feature type="region of interest" description="Disordered" evidence="1">
    <location>
        <begin position="369"/>
        <end position="399"/>
    </location>
</feature>
<dbReference type="GO" id="GO:0016887">
    <property type="term" value="F:ATP hydrolysis activity"/>
    <property type="evidence" value="ECO:0007669"/>
    <property type="project" value="TreeGrafter"/>
</dbReference>
<dbReference type="Gene3D" id="3.40.50.300">
    <property type="entry name" value="P-loop containing nucleotide triphosphate hydrolases"/>
    <property type="match status" value="1"/>
</dbReference>
<dbReference type="GO" id="GO:0005829">
    <property type="term" value="C:cytosol"/>
    <property type="evidence" value="ECO:0007669"/>
    <property type="project" value="TreeGrafter"/>
</dbReference>
<dbReference type="AlphaFoldDB" id="A0A852WEQ0"/>
<feature type="compositionally biased region" description="Polar residues" evidence="1">
    <location>
        <begin position="385"/>
        <end position="399"/>
    </location>
</feature>
<dbReference type="InterPro" id="IPR050625">
    <property type="entry name" value="ParA/MinD_ATPase"/>
</dbReference>
<dbReference type="GO" id="GO:0009898">
    <property type="term" value="C:cytoplasmic side of plasma membrane"/>
    <property type="evidence" value="ECO:0007669"/>
    <property type="project" value="TreeGrafter"/>
</dbReference>
<evidence type="ECO:0000256" key="1">
    <source>
        <dbReference type="SAM" id="MobiDB-lite"/>
    </source>
</evidence>
<dbReference type="PANTHER" id="PTHR43384:SF13">
    <property type="entry name" value="SLR0110 PROTEIN"/>
    <property type="match status" value="1"/>
</dbReference>
<evidence type="ECO:0000313" key="3">
    <source>
        <dbReference type="EMBL" id="NYG07703.1"/>
    </source>
</evidence>
<sequence>MTLLWDADPSASERYDFAVGAITRVDTQPAAVRVLEDAPGEALVLIGPDVDMDSACQFSEYCRVERPELGVLLLRRRLDVAVLGQALRAGVREVVTADDLTGLADAARRSRELSQRVAGHVGEVAGGRTARVVTIFSAKGGVGKTTFATNIGAYLASTGSKVLLVDLDLAFGDVGISLQMLPQNSIIDLVSMAGNIDEQAIKSVVTKHDSGLEAISAPAEPSDADRVPGSTVGELIRVAKRHYDFVVLDTPPAFTSHVLAAFDDSDVLVLIATLDIPAVKNLRLTLDTLDLLGNAKDSRVIVLNRSDAKVGLRAEDVVAALKQDIAVMVPNSTAVPASVNRGVPIVLDEPKHPVSAALRDLADNFIRTAEPGSSGGAAKPANAAPTRSSRWSLSRGGNR</sequence>
<dbReference type="PANTHER" id="PTHR43384">
    <property type="entry name" value="SEPTUM SITE-DETERMINING PROTEIN MIND HOMOLOG, CHLOROPLASTIC-RELATED"/>
    <property type="match status" value="1"/>
</dbReference>
<keyword evidence="4" id="KW-1185">Reference proteome</keyword>
<dbReference type="EMBL" id="JACCAB010000001">
    <property type="protein sequence ID" value="NYG07703.1"/>
    <property type="molecule type" value="Genomic_DNA"/>
</dbReference>
<dbReference type="GO" id="GO:0051782">
    <property type="term" value="P:negative regulation of cell division"/>
    <property type="evidence" value="ECO:0007669"/>
    <property type="project" value="TreeGrafter"/>
</dbReference>
<dbReference type="InterPro" id="IPR003593">
    <property type="entry name" value="AAA+_ATPase"/>
</dbReference>
<dbReference type="InterPro" id="IPR025669">
    <property type="entry name" value="AAA_dom"/>
</dbReference>
<accession>A0A852WEQ0</accession>
<feature type="domain" description="AAA+ ATPase" evidence="2">
    <location>
        <begin position="130"/>
        <end position="316"/>
    </location>
</feature>
<protein>
    <submittedName>
        <fullName evidence="3">Pilus assembly protein CpaE</fullName>
    </submittedName>
</protein>
<proteinExistence type="predicted"/>
<dbReference type="InterPro" id="IPR027417">
    <property type="entry name" value="P-loop_NTPase"/>
</dbReference>
<dbReference type="Proteomes" id="UP000573599">
    <property type="component" value="Unassembled WGS sequence"/>
</dbReference>
<dbReference type="GO" id="GO:0005524">
    <property type="term" value="F:ATP binding"/>
    <property type="evidence" value="ECO:0007669"/>
    <property type="project" value="TreeGrafter"/>
</dbReference>
<dbReference type="RefSeq" id="WP_179422011.1">
    <property type="nucleotide sequence ID" value="NZ_JACCAB010000001.1"/>
</dbReference>
<dbReference type="SUPFAM" id="SSF52540">
    <property type="entry name" value="P-loop containing nucleoside triphosphate hydrolases"/>
    <property type="match status" value="1"/>
</dbReference>
<dbReference type="Pfam" id="PF13614">
    <property type="entry name" value="AAA_31"/>
    <property type="match status" value="1"/>
</dbReference>
<evidence type="ECO:0000259" key="2">
    <source>
        <dbReference type="SMART" id="SM00382"/>
    </source>
</evidence>
<gene>
    <name evidence="3" type="ORF">BJ986_002190</name>
</gene>